<dbReference type="InterPro" id="IPR036188">
    <property type="entry name" value="FAD/NAD-bd_sf"/>
</dbReference>
<evidence type="ECO:0008006" key="4">
    <source>
        <dbReference type="Google" id="ProtNLM"/>
    </source>
</evidence>
<dbReference type="GO" id="GO:0004497">
    <property type="term" value="F:monooxygenase activity"/>
    <property type="evidence" value="ECO:0007669"/>
    <property type="project" value="TreeGrafter"/>
</dbReference>
<keyword evidence="1" id="KW-0560">Oxidoreductase</keyword>
<gene>
    <name evidence="2" type="ORF">C8F04DRAFT_1249492</name>
</gene>
<reference evidence="2" key="1">
    <citation type="submission" date="2023-03" db="EMBL/GenBank/DDBJ databases">
        <title>Massive genome expansion in bonnet fungi (Mycena s.s.) driven by repeated elements and novel gene families across ecological guilds.</title>
        <authorList>
            <consortium name="Lawrence Berkeley National Laboratory"/>
            <person name="Harder C.B."/>
            <person name="Miyauchi S."/>
            <person name="Viragh M."/>
            <person name="Kuo A."/>
            <person name="Thoen E."/>
            <person name="Andreopoulos B."/>
            <person name="Lu D."/>
            <person name="Skrede I."/>
            <person name="Drula E."/>
            <person name="Henrissat B."/>
            <person name="Morin E."/>
            <person name="Kohler A."/>
            <person name="Barry K."/>
            <person name="LaButti K."/>
            <person name="Morin E."/>
            <person name="Salamov A."/>
            <person name="Lipzen A."/>
            <person name="Mereny Z."/>
            <person name="Hegedus B."/>
            <person name="Baldrian P."/>
            <person name="Stursova M."/>
            <person name="Weitz H."/>
            <person name="Taylor A."/>
            <person name="Grigoriev I.V."/>
            <person name="Nagy L.G."/>
            <person name="Martin F."/>
            <person name="Kauserud H."/>
        </authorList>
    </citation>
    <scope>NUCLEOTIDE SEQUENCE</scope>
    <source>
        <strain evidence="2">CBHHK200</strain>
    </source>
</reference>
<organism evidence="2 3">
    <name type="scientific">Mycena alexandri</name>
    <dbReference type="NCBI Taxonomy" id="1745969"/>
    <lineage>
        <taxon>Eukaryota</taxon>
        <taxon>Fungi</taxon>
        <taxon>Dikarya</taxon>
        <taxon>Basidiomycota</taxon>
        <taxon>Agaricomycotina</taxon>
        <taxon>Agaricomycetes</taxon>
        <taxon>Agaricomycetidae</taxon>
        <taxon>Agaricales</taxon>
        <taxon>Marasmiineae</taxon>
        <taxon>Mycenaceae</taxon>
        <taxon>Mycena</taxon>
    </lineage>
</organism>
<dbReference type="EMBL" id="JARJCM010000005">
    <property type="protein sequence ID" value="KAJ7045048.1"/>
    <property type="molecule type" value="Genomic_DNA"/>
</dbReference>
<sequence>MQLDAISHVRQLPGSFPSPDLLREFNDTEALDVAKSVAPAISALLSGSIECSLEVLFHPDAFWRDHVALSWSLRTFNPTPAIQEKVVPLLRRAAVVPSSIVLQKDQVLAFAFPNGVSVVRAPFAFETSNPKAQCTAAFKLIRMKNGEVKVFIVTTALQELDVMPWSKIPSRIPQDIPTAVPTSVDVLVVGGGHAGLSISAYLKSLNINFVMVEKQAAIGDSWGKRYNSTTLHTTRIFSGLPFIPFPSDYPLYIPAKLIAPYYNNYVRDLELPAYPGRECISAVWDDLQAQWTVKLEGKSGAEIISARNLVFAVGIGGREPIIPDFPGKESFLGESLHSGAYTDASRWAGKRVVIVGASTTACDVAQDCYRAGAETVIVQRGPTRIYPQEHITAGQAVFWNSKIPVEVGDVMATEDPIVLQAALSELVLGRMKDNHDPEYYEGLRKAGFLAAVDGPVHQQVFCRGGAHYPDIGACGAISRGEIKVKSGAKIEAITPTGIAFCDGTQVEADVIVYATGFEKDARKSIQPIIGAETAGSLEPVWGLDAEGEVRGCWRPSGHDHIWFQGGELQTMRYFGKFLALQIAAEIAKVRPTPCRV</sequence>
<accession>A0AAD6TIV6</accession>
<protein>
    <recommendedName>
        <fullName evidence="4">FAD/NAD(P)-binding domain-containing protein</fullName>
    </recommendedName>
</protein>
<dbReference type="GO" id="GO:0050660">
    <property type="term" value="F:flavin adenine dinucleotide binding"/>
    <property type="evidence" value="ECO:0007669"/>
    <property type="project" value="TreeGrafter"/>
</dbReference>
<dbReference type="AlphaFoldDB" id="A0AAD6TIV6"/>
<dbReference type="InterPro" id="IPR050982">
    <property type="entry name" value="Auxin_biosynth/cation_transpt"/>
</dbReference>
<evidence type="ECO:0000313" key="3">
    <source>
        <dbReference type="Proteomes" id="UP001218188"/>
    </source>
</evidence>
<name>A0AAD6TIV6_9AGAR</name>
<evidence type="ECO:0000313" key="2">
    <source>
        <dbReference type="EMBL" id="KAJ7045048.1"/>
    </source>
</evidence>
<evidence type="ECO:0000256" key="1">
    <source>
        <dbReference type="ARBA" id="ARBA00023002"/>
    </source>
</evidence>
<proteinExistence type="predicted"/>
<dbReference type="PANTHER" id="PTHR43539">
    <property type="entry name" value="FLAVIN-BINDING MONOOXYGENASE-LIKE PROTEIN (AFU_ORTHOLOGUE AFUA_4G09220)"/>
    <property type="match status" value="1"/>
</dbReference>
<dbReference type="Gene3D" id="3.50.50.60">
    <property type="entry name" value="FAD/NAD(P)-binding domain"/>
    <property type="match status" value="1"/>
</dbReference>
<dbReference type="Pfam" id="PF13738">
    <property type="entry name" value="Pyr_redox_3"/>
    <property type="match status" value="1"/>
</dbReference>
<dbReference type="PANTHER" id="PTHR43539:SF68">
    <property type="entry name" value="FLAVIN-BINDING MONOOXYGENASE-LIKE PROTEIN (AFU_ORTHOLOGUE AFUA_4G09220)"/>
    <property type="match status" value="1"/>
</dbReference>
<keyword evidence="3" id="KW-1185">Reference proteome</keyword>
<dbReference type="PRINTS" id="PR00469">
    <property type="entry name" value="PNDRDTASEII"/>
</dbReference>
<dbReference type="SUPFAM" id="SSF51905">
    <property type="entry name" value="FAD/NAD(P)-binding domain"/>
    <property type="match status" value="2"/>
</dbReference>
<dbReference type="Proteomes" id="UP001218188">
    <property type="component" value="Unassembled WGS sequence"/>
</dbReference>
<comment type="caution">
    <text evidence="2">The sequence shown here is derived from an EMBL/GenBank/DDBJ whole genome shotgun (WGS) entry which is preliminary data.</text>
</comment>